<accession>D7VR34</accession>
<comment type="caution">
    <text evidence="1">The sequence shown here is derived from an EMBL/GenBank/DDBJ whole genome shotgun (WGS) entry which is preliminary data.</text>
</comment>
<dbReference type="HOGENOM" id="CLU_3317195_0_0_10"/>
<organism evidence="1 2">
    <name type="scientific">Sphingobacterium spiritivorum ATCC 33861</name>
    <dbReference type="NCBI Taxonomy" id="525373"/>
    <lineage>
        <taxon>Bacteria</taxon>
        <taxon>Pseudomonadati</taxon>
        <taxon>Bacteroidota</taxon>
        <taxon>Sphingobacteriia</taxon>
        <taxon>Sphingobacteriales</taxon>
        <taxon>Sphingobacteriaceae</taxon>
        <taxon>Sphingobacterium</taxon>
    </lineage>
</organism>
<evidence type="ECO:0000313" key="1">
    <source>
        <dbReference type="EMBL" id="EFK56235.1"/>
    </source>
</evidence>
<protein>
    <submittedName>
        <fullName evidence="1">Uncharacterized protein</fullName>
    </submittedName>
</protein>
<dbReference type="AlphaFoldDB" id="D7VR34"/>
<reference evidence="1" key="1">
    <citation type="submission" date="2010-07" db="EMBL/GenBank/DDBJ databases">
        <authorList>
            <person name="Muzny D."/>
            <person name="Qin X."/>
            <person name="Buhay C."/>
            <person name="Dugan-Rocha S."/>
            <person name="Ding Y."/>
            <person name="Chen G."/>
            <person name="Hawes A."/>
            <person name="Holder M."/>
            <person name="Jhangiani S."/>
            <person name="Johnson A."/>
            <person name="Khan Z."/>
            <person name="Li Z."/>
            <person name="Liu W."/>
            <person name="Liu X."/>
            <person name="Perez L."/>
            <person name="Shen H."/>
            <person name="Wang Q."/>
            <person name="Watt J."/>
            <person name="Xi L."/>
            <person name="Xin Y."/>
            <person name="Zhou J."/>
            <person name="Deng J."/>
            <person name="Jiang H."/>
            <person name="Liu Y."/>
            <person name="Qu J."/>
            <person name="Song X.-Z."/>
            <person name="Zhang L."/>
            <person name="Villasana D."/>
            <person name="Johnson A."/>
            <person name="Liu J."/>
            <person name="Liyanage D."/>
            <person name="Lorensuhewa L."/>
            <person name="Robinson T."/>
            <person name="Song A."/>
            <person name="Song B.-B."/>
            <person name="Dinh H."/>
            <person name="Thornton R."/>
            <person name="Coyle M."/>
            <person name="Francisco L."/>
            <person name="Jackson L."/>
            <person name="Javaid M."/>
            <person name="Korchina V."/>
            <person name="Kovar C."/>
            <person name="Mata R."/>
            <person name="Mathew T."/>
            <person name="Ngo R."/>
            <person name="Nguyen L."/>
            <person name="Nguyen N."/>
            <person name="Okwuonu G."/>
            <person name="Ongeri F."/>
            <person name="Pham C."/>
            <person name="Simmons D."/>
            <person name="Wilczek-Boney K."/>
            <person name="Hale W."/>
            <person name="Jakkamsetti A."/>
            <person name="Pham P."/>
            <person name="Ruth R."/>
            <person name="San Lucas F."/>
            <person name="Warren J."/>
            <person name="Zhang J."/>
            <person name="Zhao Z."/>
            <person name="Zhou C."/>
            <person name="Zhu D."/>
            <person name="Lee S."/>
            <person name="Bess C."/>
            <person name="Blankenburg K."/>
            <person name="Forbes L."/>
            <person name="Fu Q."/>
            <person name="Gubbala S."/>
            <person name="Hirani K."/>
            <person name="Jayaseelan J.C."/>
            <person name="Lara F."/>
            <person name="Munidasa M."/>
            <person name="Palculict T."/>
            <person name="Patil S."/>
            <person name="Pu L.-L."/>
            <person name="Saada N."/>
            <person name="Tang L."/>
            <person name="Weissenberger G."/>
            <person name="Zhu Y."/>
            <person name="Hemphill L."/>
            <person name="Shang Y."/>
            <person name="Youmans B."/>
            <person name="Ayvaz T."/>
            <person name="Ross M."/>
            <person name="Santibanez J."/>
            <person name="Aqrawi P."/>
            <person name="Gross S."/>
            <person name="Joshi V."/>
            <person name="Fowler G."/>
            <person name="Nazareth L."/>
            <person name="Reid J."/>
            <person name="Worley K."/>
            <person name="Petrosino J."/>
            <person name="Highlander S."/>
            <person name="Gibbs R."/>
        </authorList>
    </citation>
    <scope>NUCLEOTIDE SEQUENCE [LARGE SCALE GENOMIC DNA]</scope>
    <source>
        <strain evidence="1">ATCC 33861</strain>
    </source>
</reference>
<dbReference type="STRING" id="525373.HMPREF0766_13438"/>
<sequence length="39" mass="4431">MVTGFNLSTAGKCYKSSVKIQKNANAYNSNIFSMCYLFW</sequence>
<evidence type="ECO:0000313" key="2">
    <source>
        <dbReference type="Proteomes" id="UP000006258"/>
    </source>
</evidence>
<keyword evidence="2" id="KW-1185">Reference proteome</keyword>
<name>D7VR34_SPHSI</name>
<proteinExistence type="predicted"/>
<dbReference type="EMBL" id="ACHA02000012">
    <property type="protein sequence ID" value="EFK56235.1"/>
    <property type="molecule type" value="Genomic_DNA"/>
</dbReference>
<dbReference type="Proteomes" id="UP000006258">
    <property type="component" value="Unassembled WGS sequence"/>
</dbReference>
<gene>
    <name evidence="1" type="ORF">HMPREF0766_13438</name>
</gene>